<dbReference type="Gene3D" id="3.10.290.60">
    <property type="entry name" value="Ubiquitin-activating enzyme E1, UFD domain"/>
    <property type="match status" value="1"/>
</dbReference>
<dbReference type="GO" id="GO:0005737">
    <property type="term" value="C:cytoplasm"/>
    <property type="evidence" value="ECO:0007669"/>
    <property type="project" value="TreeGrafter"/>
</dbReference>
<sequence length="1008" mass="114922">MSSQDHLYSRSIAAIGMATQKKLFTMRVLISGLRGVGLEIAKNLILAGLNTVTLHDDSVISLYDLGTNFYINESHINQNRAESVVSKLQELNPNVSVSIYKGEITQEVISQHSLVILTESDSTTLRRVNSICRELNPQVGFISVEAWGVTGHIFVDFGDSFEVSDRKWTDLKSYIITNISKSNPGVIMIELRQRQILQTGDYVRFKDVEGMTPLNDGRERKVTYIGRDSFSIDEDTTEYPDYIKYGIVEEVRKPFHYDFRPYEVSIKNPEELKPFIQSDHSKENRPSHLHLAMLAIRKFQEVHGFLPEVHNEDHANLCVTYAREIIEAASQEIFIDAVDDTIIKSVAKYARLQIPPVTSIFGGIAAQEVIKFTGKFTPIQQWLHMDWLELIQPTASIVDSRYHDLQAIIGEEGLNKLKSVNLFMVGSGALGCELLQLFALSGICCGDGELTVTDDNNVKVSDLTRQFLFNLTNVGQSKSECATRIAKIMNPEMNVTALKSRACPETENLFNDRFWEKLNAVFGAVDNIAARIYIDQKCVWYKKPLFESGTKGTKAKSQVIIPFLTQTYSDIPWKHEKKILTDNLYFPYAISHCIEWSREKLLDYFTSGPGELNKYLENPEAYMQKLRSMNNAGTQVVQLKQLKKYLELSKISSFDDCIATARHKFNKLFNEKIRTLLHQFPPGSDFWSRTRRLPEPCIFDTEKENHIGFIEAYANLVAFNLNIPQNRDRNYIKEVASKVQVREFAPKKAYMKLDDNEGQQPIEKSDIELREELLSWVEEFSLENVKPMTPIAFEKDDDTNFHIDFIHNASSLKANNFKISTIERHQTKVSAGRIIPALATTTAVIAGIEVIEFIKYTIGLELKKMRDCFMNLASPLILFPEPQPAIVIKSVEYDEVFAAPKRAYNDGFTKWDNIVIDGPCTMGELIGTLKEKYKVSPLQIACGKFCLFNHYSRDNKDELLRREVYELYKEISGDKTGGKKSIGLMLYAVSVEDKALMMFPHLKYIFSH</sequence>
<dbReference type="InterPro" id="IPR035985">
    <property type="entry name" value="Ubiquitin-activating_enz"/>
</dbReference>
<dbReference type="InterPro" id="IPR042302">
    <property type="entry name" value="E1_FCCH_sf"/>
</dbReference>
<dbReference type="PRINTS" id="PR01849">
    <property type="entry name" value="UBIQUITINACT"/>
</dbReference>
<comment type="similarity">
    <text evidence="2">Belongs to the ubiquitin-activating E1 family.</text>
</comment>
<dbReference type="Pfam" id="PF10585">
    <property type="entry name" value="UBA_E1_SCCH"/>
    <property type="match status" value="1"/>
</dbReference>
<dbReference type="Gene3D" id="2.40.30.180">
    <property type="entry name" value="Ubiquitin-activating enzyme E1, FCCH domain"/>
    <property type="match status" value="1"/>
</dbReference>
<proteinExistence type="inferred from homology"/>
<dbReference type="Proteomes" id="UP001162131">
    <property type="component" value="Unassembled WGS sequence"/>
</dbReference>
<dbReference type="EMBL" id="CAJZBQ010000011">
    <property type="protein sequence ID" value="CAG9314284.1"/>
    <property type="molecule type" value="Genomic_DNA"/>
</dbReference>
<dbReference type="InterPro" id="IPR042449">
    <property type="entry name" value="Ub-E1_IAD_1"/>
</dbReference>
<organism evidence="5 6">
    <name type="scientific">Blepharisma stoltei</name>
    <dbReference type="NCBI Taxonomy" id="1481888"/>
    <lineage>
        <taxon>Eukaryota</taxon>
        <taxon>Sar</taxon>
        <taxon>Alveolata</taxon>
        <taxon>Ciliophora</taxon>
        <taxon>Postciliodesmatophora</taxon>
        <taxon>Heterotrichea</taxon>
        <taxon>Heterotrichida</taxon>
        <taxon>Blepharismidae</taxon>
        <taxon>Blepharisma</taxon>
    </lineage>
</organism>
<dbReference type="AlphaFoldDB" id="A0AAU9IFU0"/>
<dbReference type="InterPro" id="IPR000594">
    <property type="entry name" value="ThiF_NAD_FAD-bd"/>
</dbReference>
<feature type="domain" description="Ubiquitin-activating enzyme E1 C-terminal" evidence="4">
    <location>
        <begin position="865"/>
        <end position="1002"/>
    </location>
</feature>
<evidence type="ECO:0000313" key="5">
    <source>
        <dbReference type="EMBL" id="CAG9314284.1"/>
    </source>
</evidence>
<evidence type="ECO:0000259" key="4">
    <source>
        <dbReference type="SMART" id="SM00985"/>
    </source>
</evidence>
<dbReference type="Gene3D" id="3.40.50.12550">
    <property type="entry name" value="Ubiquitin-activating enzyme E1, inactive adenylation domain, subdomain 2"/>
    <property type="match status" value="1"/>
</dbReference>
<dbReference type="Gene3D" id="1.10.10.2660">
    <property type="entry name" value="Ubiquitin-activating enzyme E1, SCCH domain"/>
    <property type="match status" value="1"/>
</dbReference>
<dbReference type="FunFam" id="2.40.30.180:FF:000002">
    <property type="entry name" value="Ubiquitin-activating enzyme E1 2"/>
    <property type="match status" value="1"/>
</dbReference>
<dbReference type="FunFam" id="3.50.50.80:FF:000001">
    <property type="entry name" value="ubiquitin-like modifier-activating enzyme 1"/>
    <property type="match status" value="1"/>
</dbReference>
<dbReference type="InterPro" id="IPR018965">
    <property type="entry name" value="Ub-activating_enz_E1_C"/>
</dbReference>
<dbReference type="PANTHER" id="PTHR10953:SF4">
    <property type="entry name" value="UBIQUITIN-ACTIVATING ENZYME E1 C-TERMINAL DOMAIN-CONTAINING PROTEIN"/>
    <property type="match status" value="1"/>
</dbReference>
<protein>
    <recommendedName>
        <fullName evidence="4">Ubiquitin-activating enzyme E1 C-terminal domain-containing protein</fullName>
    </recommendedName>
</protein>
<reference evidence="5" key="1">
    <citation type="submission" date="2021-09" db="EMBL/GenBank/DDBJ databases">
        <authorList>
            <consortium name="AG Swart"/>
            <person name="Singh M."/>
            <person name="Singh A."/>
            <person name="Seah K."/>
            <person name="Emmerich C."/>
        </authorList>
    </citation>
    <scope>NUCLEOTIDE SEQUENCE</scope>
    <source>
        <strain evidence="5">ATCC30299</strain>
    </source>
</reference>
<dbReference type="GO" id="GO:0006511">
    <property type="term" value="P:ubiquitin-dependent protein catabolic process"/>
    <property type="evidence" value="ECO:0007669"/>
    <property type="project" value="TreeGrafter"/>
</dbReference>
<dbReference type="SMART" id="SM00985">
    <property type="entry name" value="UBA_e1_C"/>
    <property type="match status" value="1"/>
</dbReference>
<dbReference type="SUPFAM" id="SSF69572">
    <property type="entry name" value="Activating enzymes of the ubiquitin-like proteins"/>
    <property type="match status" value="2"/>
</dbReference>
<accession>A0AAU9IFU0</accession>
<dbReference type="GO" id="GO:0004839">
    <property type="term" value="F:ubiquitin activating enzyme activity"/>
    <property type="evidence" value="ECO:0007669"/>
    <property type="project" value="TreeGrafter"/>
</dbReference>
<dbReference type="GO" id="GO:0005634">
    <property type="term" value="C:nucleus"/>
    <property type="evidence" value="ECO:0007669"/>
    <property type="project" value="TreeGrafter"/>
</dbReference>
<dbReference type="GO" id="GO:0006974">
    <property type="term" value="P:DNA damage response"/>
    <property type="evidence" value="ECO:0007669"/>
    <property type="project" value="TreeGrafter"/>
</dbReference>
<comment type="caution">
    <text evidence="5">The sequence shown here is derived from an EMBL/GenBank/DDBJ whole genome shotgun (WGS) entry which is preliminary data.</text>
</comment>
<dbReference type="NCBIfam" id="TIGR01408">
    <property type="entry name" value="Ube1"/>
    <property type="match status" value="1"/>
</dbReference>
<dbReference type="InterPro" id="IPR019572">
    <property type="entry name" value="UBA_E1_SCCH"/>
</dbReference>
<comment type="pathway">
    <text evidence="1">Protein modification; protein ubiquitination.</text>
</comment>
<gene>
    <name evidence="5" type="ORF">BSTOLATCC_MIC10079</name>
</gene>
<dbReference type="InterPro" id="IPR038252">
    <property type="entry name" value="UBA_E1_C_sf"/>
</dbReference>
<evidence type="ECO:0000256" key="2">
    <source>
        <dbReference type="ARBA" id="ARBA00005673"/>
    </source>
</evidence>
<evidence type="ECO:0000256" key="3">
    <source>
        <dbReference type="ARBA" id="ARBA00022598"/>
    </source>
</evidence>
<evidence type="ECO:0000256" key="1">
    <source>
        <dbReference type="ARBA" id="ARBA00004906"/>
    </source>
</evidence>
<dbReference type="Gene3D" id="3.50.50.80">
    <property type="entry name" value="Ubiquitin-activating enzyme E1, inactive adenylation domain, subdomain 1"/>
    <property type="match status" value="1"/>
</dbReference>
<keyword evidence="3" id="KW-0436">Ligase</keyword>
<dbReference type="Pfam" id="PF09358">
    <property type="entry name" value="E1_UFD"/>
    <property type="match status" value="1"/>
</dbReference>
<evidence type="ECO:0000313" key="6">
    <source>
        <dbReference type="Proteomes" id="UP001162131"/>
    </source>
</evidence>
<dbReference type="InterPro" id="IPR000011">
    <property type="entry name" value="UBQ/SUMO-activ_enz_E1-like"/>
</dbReference>
<name>A0AAU9IFU0_9CILI</name>
<dbReference type="InterPro" id="IPR045886">
    <property type="entry name" value="ThiF/MoeB/HesA"/>
</dbReference>
<dbReference type="InterPro" id="IPR018075">
    <property type="entry name" value="UBQ-activ_enz_E1"/>
</dbReference>
<dbReference type="Gene3D" id="3.40.50.720">
    <property type="entry name" value="NAD(P)-binding Rossmann-like Domain"/>
    <property type="match status" value="1"/>
</dbReference>
<keyword evidence="6" id="KW-1185">Reference proteome</keyword>
<dbReference type="InterPro" id="IPR042063">
    <property type="entry name" value="Ubi_acti_E1_SCCH"/>
</dbReference>
<dbReference type="Pfam" id="PF00899">
    <property type="entry name" value="ThiF"/>
    <property type="match status" value="2"/>
</dbReference>
<dbReference type="PANTHER" id="PTHR10953">
    <property type="entry name" value="UBIQUITIN-ACTIVATING ENZYME E1"/>
    <property type="match status" value="1"/>
</dbReference>